<evidence type="ECO:0000313" key="3">
    <source>
        <dbReference type="Proteomes" id="UP001418222"/>
    </source>
</evidence>
<keyword evidence="3" id="KW-1185">Reference proteome</keyword>
<dbReference type="SUPFAM" id="SSF53098">
    <property type="entry name" value="Ribonuclease H-like"/>
    <property type="match status" value="1"/>
</dbReference>
<sequence length="283" mass="31826">MVESIGQFGVGLKPPSYHEVRVPLLNNEVNEVKDMMKTYEDEWRVFGCSIMADGWTDRKQRTLINFLVNSPKGTFFLESVDASNYSKTGEKLFELLDRVVERVGEANVVQVVTDSASNNVLAGKLLEAKRPNLYWTPCAAHCIDLMLEDIGKMPNISRTLKRAMTVNGYIYVRPGVVNMLRTFTGQVDLVRPAVTRFATSFLTIQRIHKQKNNLRKMFTSPEWSSSKWAKENGATASSPGSPDPVAALVQELWQERLLTTLCEISVFRANVFTGCGEIRISKP</sequence>
<reference evidence="2 3" key="1">
    <citation type="journal article" date="2022" name="Nat. Plants">
        <title>Genomes of leafy and leafless Platanthera orchids illuminate the evolution of mycoheterotrophy.</title>
        <authorList>
            <person name="Li M.H."/>
            <person name="Liu K.W."/>
            <person name="Li Z."/>
            <person name="Lu H.C."/>
            <person name="Ye Q.L."/>
            <person name="Zhang D."/>
            <person name="Wang J.Y."/>
            <person name="Li Y.F."/>
            <person name="Zhong Z.M."/>
            <person name="Liu X."/>
            <person name="Yu X."/>
            <person name="Liu D.K."/>
            <person name="Tu X.D."/>
            <person name="Liu B."/>
            <person name="Hao Y."/>
            <person name="Liao X.Y."/>
            <person name="Jiang Y.T."/>
            <person name="Sun W.H."/>
            <person name="Chen J."/>
            <person name="Chen Y.Q."/>
            <person name="Ai Y."/>
            <person name="Zhai J.W."/>
            <person name="Wu S.S."/>
            <person name="Zhou Z."/>
            <person name="Hsiao Y.Y."/>
            <person name="Wu W.L."/>
            <person name="Chen Y.Y."/>
            <person name="Lin Y.F."/>
            <person name="Hsu J.L."/>
            <person name="Li C.Y."/>
            <person name="Wang Z.W."/>
            <person name="Zhao X."/>
            <person name="Zhong W.Y."/>
            <person name="Ma X.K."/>
            <person name="Ma L."/>
            <person name="Huang J."/>
            <person name="Chen G.Z."/>
            <person name="Huang M.Z."/>
            <person name="Huang L."/>
            <person name="Peng D.H."/>
            <person name="Luo Y.B."/>
            <person name="Zou S.Q."/>
            <person name="Chen S.P."/>
            <person name="Lan S."/>
            <person name="Tsai W.C."/>
            <person name="Van de Peer Y."/>
            <person name="Liu Z.J."/>
        </authorList>
    </citation>
    <scope>NUCLEOTIDE SEQUENCE [LARGE SCALE GENOMIC DNA]</scope>
    <source>
        <strain evidence="2">Lor287</strain>
    </source>
</reference>
<protein>
    <recommendedName>
        <fullName evidence="1">DUF659 domain-containing protein</fullName>
    </recommendedName>
</protein>
<accession>A0AAP0GCJ7</accession>
<dbReference type="EMBL" id="JBBWWQ010000003">
    <property type="protein sequence ID" value="KAK8951550.1"/>
    <property type="molecule type" value="Genomic_DNA"/>
</dbReference>
<dbReference type="PANTHER" id="PTHR32166">
    <property type="entry name" value="OSJNBA0013A04.12 PROTEIN"/>
    <property type="match status" value="1"/>
</dbReference>
<dbReference type="Pfam" id="PF04937">
    <property type="entry name" value="DUF659"/>
    <property type="match status" value="1"/>
</dbReference>
<feature type="domain" description="DUF659" evidence="1">
    <location>
        <begin position="15"/>
        <end position="165"/>
    </location>
</feature>
<dbReference type="InterPro" id="IPR012337">
    <property type="entry name" value="RNaseH-like_sf"/>
</dbReference>
<evidence type="ECO:0000259" key="1">
    <source>
        <dbReference type="Pfam" id="PF04937"/>
    </source>
</evidence>
<proteinExistence type="predicted"/>
<evidence type="ECO:0000313" key="2">
    <source>
        <dbReference type="EMBL" id="KAK8951550.1"/>
    </source>
</evidence>
<gene>
    <name evidence="2" type="ORF">KSP39_PZI003122</name>
</gene>
<dbReference type="InterPro" id="IPR007021">
    <property type="entry name" value="DUF659"/>
</dbReference>
<dbReference type="PANTHER" id="PTHR32166:SF122">
    <property type="entry name" value="OS09G0499600 PROTEIN"/>
    <property type="match status" value="1"/>
</dbReference>
<name>A0AAP0GCJ7_9ASPA</name>
<comment type="caution">
    <text evidence="2">The sequence shown here is derived from an EMBL/GenBank/DDBJ whole genome shotgun (WGS) entry which is preliminary data.</text>
</comment>
<organism evidence="2 3">
    <name type="scientific">Platanthera zijinensis</name>
    <dbReference type="NCBI Taxonomy" id="2320716"/>
    <lineage>
        <taxon>Eukaryota</taxon>
        <taxon>Viridiplantae</taxon>
        <taxon>Streptophyta</taxon>
        <taxon>Embryophyta</taxon>
        <taxon>Tracheophyta</taxon>
        <taxon>Spermatophyta</taxon>
        <taxon>Magnoliopsida</taxon>
        <taxon>Liliopsida</taxon>
        <taxon>Asparagales</taxon>
        <taxon>Orchidaceae</taxon>
        <taxon>Orchidoideae</taxon>
        <taxon>Orchideae</taxon>
        <taxon>Orchidinae</taxon>
        <taxon>Platanthera</taxon>
    </lineage>
</organism>
<dbReference type="Proteomes" id="UP001418222">
    <property type="component" value="Unassembled WGS sequence"/>
</dbReference>
<dbReference type="AlphaFoldDB" id="A0AAP0GCJ7"/>